<evidence type="ECO:0000313" key="4">
    <source>
        <dbReference type="Proteomes" id="UP000642070"/>
    </source>
</evidence>
<dbReference type="InterPro" id="IPR050261">
    <property type="entry name" value="FrsA_esterase"/>
</dbReference>
<evidence type="ECO:0000259" key="2">
    <source>
        <dbReference type="Pfam" id="PF01738"/>
    </source>
</evidence>
<comment type="similarity">
    <text evidence="1">Belongs to the AB hydrolase superfamily.</text>
</comment>
<dbReference type="PANTHER" id="PTHR22946">
    <property type="entry name" value="DIENELACTONE HYDROLASE DOMAIN-CONTAINING PROTEIN-RELATED"/>
    <property type="match status" value="1"/>
</dbReference>
<reference evidence="3" key="2">
    <citation type="submission" date="2020-09" db="EMBL/GenBank/DDBJ databases">
        <authorList>
            <person name="Sun Q."/>
            <person name="Ohkuma M."/>
        </authorList>
    </citation>
    <scope>NUCLEOTIDE SEQUENCE</scope>
    <source>
        <strain evidence="3">JCM 19831</strain>
    </source>
</reference>
<dbReference type="EMBL" id="BMPI01000006">
    <property type="protein sequence ID" value="GGM16131.1"/>
    <property type="molecule type" value="Genomic_DNA"/>
</dbReference>
<keyword evidence="3" id="KW-0378">Hydrolase</keyword>
<proteinExistence type="inferred from homology"/>
<dbReference type="RefSeq" id="WP_190249144.1">
    <property type="nucleotide sequence ID" value="NZ_BMPI01000006.1"/>
</dbReference>
<dbReference type="Pfam" id="PF01738">
    <property type="entry name" value="DLH"/>
    <property type="match status" value="1"/>
</dbReference>
<accession>A0A917WMB8</accession>
<organism evidence="3 4">
    <name type="scientific">Dactylosporangium sucinum</name>
    <dbReference type="NCBI Taxonomy" id="1424081"/>
    <lineage>
        <taxon>Bacteria</taxon>
        <taxon>Bacillati</taxon>
        <taxon>Actinomycetota</taxon>
        <taxon>Actinomycetes</taxon>
        <taxon>Micromonosporales</taxon>
        <taxon>Micromonosporaceae</taxon>
        <taxon>Dactylosporangium</taxon>
    </lineage>
</organism>
<dbReference type="InterPro" id="IPR029058">
    <property type="entry name" value="AB_hydrolase_fold"/>
</dbReference>
<name>A0A917WMB8_9ACTN</name>
<dbReference type="PANTHER" id="PTHR22946:SF0">
    <property type="entry name" value="DIENELACTONE HYDROLASE DOMAIN-CONTAINING PROTEIN"/>
    <property type="match status" value="1"/>
</dbReference>
<comment type="caution">
    <text evidence="3">The sequence shown here is derived from an EMBL/GenBank/DDBJ whole genome shotgun (WGS) entry which is preliminary data.</text>
</comment>
<dbReference type="SUPFAM" id="SSF53474">
    <property type="entry name" value="alpha/beta-Hydrolases"/>
    <property type="match status" value="1"/>
</dbReference>
<protein>
    <submittedName>
        <fullName evidence="3">Dienelactone hydrolase</fullName>
    </submittedName>
</protein>
<feature type="domain" description="Dienelactone hydrolase" evidence="2">
    <location>
        <begin position="38"/>
        <end position="251"/>
    </location>
</feature>
<sequence length="255" mass="27306">MTELSAVHQQLVETVPAGAGARIEACAVAYEHEGQALEGYAAHDTAIVEPKPAVLVIHDWTGLREYPKARAQMLARLGYYGFAVDIYGAGRRFDGHEESAAEAGKYYGDLELMRARVRAAYDLVAKDPAVDPARISVIGYCFGGSAALEFARTGAPLVGAVSFHGRLLTHEPADVAAISGSLLIATGAADPVVPDEAVAAFQDELRTRPELDWQVTSYSGAPHGFTLPGTPAYRAVADRRSWRELVGFLEEVNHG</sequence>
<dbReference type="Gene3D" id="3.40.50.1820">
    <property type="entry name" value="alpha/beta hydrolase"/>
    <property type="match status" value="1"/>
</dbReference>
<dbReference type="InterPro" id="IPR002925">
    <property type="entry name" value="Dienelactn_hydro"/>
</dbReference>
<reference evidence="3" key="1">
    <citation type="journal article" date="2014" name="Int. J. Syst. Evol. Microbiol.">
        <title>Complete genome sequence of Corynebacterium casei LMG S-19264T (=DSM 44701T), isolated from a smear-ripened cheese.</title>
        <authorList>
            <consortium name="US DOE Joint Genome Institute (JGI-PGF)"/>
            <person name="Walter F."/>
            <person name="Albersmeier A."/>
            <person name="Kalinowski J."/>
            <person name="Ruckert C."/>
        </authorList>
    </citation>
    <scope>NUCLEOTIDE SEQUENCE</scope>
    <source>
        <strain evidence="3">JCM 19831</strain>
    </source>
</reference>
<dbReference type="Proteomes" id="UP000642070">
    <property type="component" value="Unassembled WGS sequence"/>
</dbReference>
<keyword evidence="4" id="KW-1185">Reference proteome</keyword>
<dbReference type="GO" id="GO:0016787">
    <property type="term" value="F:hydrolase activity"/>
    <property type="evidence" value="ECO:0007669"/>
    <property type="project" value="UniProtKB-KW"/>
</dbReference>
<evidence type="ECO:0000313" key="3">
    <source>
        <dbReference type="EMBL" id="GGM16131.1"/>
    </source>
</evidence>
<evidence type="ECO:0000256" key="1">
    <source>
        <dbReference type="ARBA" id="ARBA00008645"/>
    </source>
</evidence>
<gene>
    <name evidence="3" type="ORF">GCM10007977_016740</name>
</gene>
<dbReference type="AlphaFoldDB" id="A0A917WMB8"/>